<dbReference type="GO" id="GO:0009001">
    <property type="term" value="F:serine O-acetyltransferase activity"/>
    <property type="evidence" value="ECO:0007669"/>
    <property type="project" value="UniProtKB-EC"/>
</dbReference>
<keyword evidence="9" id="KW-1185">Reference proteome</keyword>
<dbReference type="AlphaFoldDB" id="A0A2Z7D0P8"/>
<accession>A0A2Z7D0P8</accession>
<proteinExistence type="inferred from homology"/>
<dbReference type="Gene3D" id="2.160.10.10">
    <property type="entry name" value="Hexapeptide repeat proteins"/>
    <property type="match status" value="1"/>
</dbReference>
<keyword evidence="5 8" id="KW-0808">Transferase</keyword>
<dbReference type="EC" id="2.3.1.30" evidence="3"/>
<organism evidence="8 9">
    <name type="scientific">Dorcoceras hygrometricum</name>
    <dbReference type="NCBI Taxonomy" id="472368"/>
    <lineage>
        <taxon>Eukaryota</taxon>
        <taxon>Viridiplantae</taxon>
        <taxon>Streptophyta</taxon>
        <taxon>Embryophyta</taxon>
        <taxon>Tracheophyta</taxon>
        <taxon>Spermatophyta</taxon>
        <taxon>Magnoliopsida</taxon>
        <taxon>eudicotyledons</taxon>
        <taxon>Gunneridae</taxon>
        <taxon>Pentapetalae</taxon>
        <taxon>asterids</taxon>
        <taxon>lamiids</taxon>
        <taxon>Lamiales</taxon>
        <taxon>Gesneriaceae</taxon>
        <taxon>Didymocarpoideae</taxon>
        <taxon>Trichosporeae</taxon>
        <taxon>Loxocarpinae</taxon>
        <taxon>Dorcoceras</taxon>
    </lineage>
</organism>
<dbReference type="InterPro" id="IPR053376">
    <property type="entry name" value="Serine_acetyltransferase"/>
</dbReference>
<dbReference type="OrthoDB" id="25818at2759"/>
<comment type="similarity">
    <text evidence="2">Belongs to the transferase hexapeptide repeat family.</text>
</comment>
<evidence type="ECO:0000256" key="2">
    <source>
        <dbReference type="ARBA" id="ARBA00007274"/>
    </source>
</evidence>
<dbReference type="InterPro" id="IPR042122">
    <property type="entry name" value="Ser_AcTrfase_N_sf"/>
</dbReference>
<name>A0A2Z7D0P8_9LAMI</name>
<dbReference type="InterPro" id="IPR001451">
    <property type="entry name" value="Hexapep"/>
</dbReference>
<reference evidence="8 9" key="1">
    <citation type="journal article" date="2015" name="Proc. Natl. Acad. Sci. U.S.A.">
        <title>The resurrection genome of Boea hygrometrica: A blueprint for survival of dehydration.</title>
        <authorList>
            <person name="Xiao L."/>
            <person name="Yang G."/>
            <person name="Zhang L."/>
            <person name="Yang X."/>
            <person name="Zhao S."/>
            <person name="Ji Z."/>
            <person name="Zhou Q."/>
            <person name="Hu M."/>
            <person name="Wang Y."/>
            <person name="Chen M."/>
            <person name="Xu Y."/>
            <person name="Jin H."/>
            <person name="Xiao X."/>
            <person name="Hu G."/>
            <person name="Bao F."/>
            <person name="Hu Y."/>
            <person name="Wan P."/>
            <person name="Li L."/>
            <person name="Deng X."/>
            <person name="Kuang T."/>
            <person name="Xiang C."/>
            <person name="Zhu J.K."/>
            <person name="Oliver M.J."/>
            <person name="He Y."/>
        </authorList>
    </citation>
    <scope>NUCLEOTIDE SEQUENCE [LARGE SCALE GENOMIC DNA]</scope>
    <source>
        <strain evidence="9">cv. XS01</strain>
    </source>
</reference>
<evidence type="ECO:0000256" key="5">
    <source>
        <dbReference type="ARBA" id="ARBA00022679"/>
    </source>
</evidence>
<dbReference type="NCBIfam" id="NF041874">
    <property type="entry name" value="EPS_EpsC"/>
    <property type="match status" value="1"/>
</dbReference>
<dbReference type="CDD" id="cd03354">
    <property type="entry name" value="LbH_SAT"/>
    <property type="match status" value="1"/>
</dbReference>
<gene>
    <name evidence="8" type="ORF">F511_11495</name>
</gene>
<comment type="pathway">
    <text evidence="1">Amino-acid biosynthesis; L-cysteine biosynthesis; L-cysteine from L-serine: step 1/2.</text>
</comment>
<dbReference type="InterPro" id="IPR010493">
    <property type="entry name" value="Ser_AcTrfase_N"/>
</dbReference>
<feature type="domain" description="Serine acetyltransferase N-terminal" evidence="7">
    <location>
        <begin position="71"/>
        <end position="175"/>
    </location>
</feature>
<dbReference type="GO" id="GO:0005737">
    <property type="term" value="C:cytoplasm"/>
    <property type="evidence" value="ECO:0007669"/>
    <property type="project" value="InterPro"/>
</dbReference>
<dbReference type="InterPro" id="IPR018357">
    <property type="entry name" value="Hexapep_transf_CS"/>
</dbReference>
<dbReference type="Proteomes" id="UP000250235">
    <property type="component" value="Unassembled WGS sequence"/>
</dbReference>
<dbReference type="PANTHER" id="PTHR42811">
    <property type="entry name" value="SERINE ACETYLTRANSFERASE"/>
    <property type="match status" value="1"/>
</dbReference>
<protein>
    <recommendedName>
        <fullName evidence="3">serine O-acetyltransferase</fullName>
        <ecNumber evidence="3">2.3.1.30</ecNumber>
    </recommendedName>
</protein>
<dbReference type="InterPro" id="IPR045304">
    <property type="entry name" value="LbH_SAT"/>
</dbReference>
<keyword evidence="4" id="KW-0028">Amino-acid biosynthesis</keyword>
<evidence type="ECO:0000256" key="3">
    <source>
        <dbReference type="ARBA" id="ARBA00013266"/>
    </source>
</evidence>
<evidence type="ECO:0000256" key="1">
    <source>
        <dbReference type="ARBA" id="ARBA00004876"/>
    </source>
</evidence>
<keyword evidence="6" id="KW-0012">Acyltransferase</keyword>
<dbReference type="UniPathway" id="UPA00136">
    <property type="reaction ID" value="UER00199"/>
</dbReference>
<sequence>MAACVDSSRNHATHHTASCSGTNPLCKIITRFCKPSTPNLDSSRFLNPHAYYKKVNDPRRVNPEEYSEDLIWPKIREEAAFDIRQEPMLSKFYHSTILSHTSLERALANHLALKLCNANISREALCDVFLKALLEDAEIQSAMRYDLKAVRERDPACVSYVHCFLNFKGFLACQAYRLAHKFWIQGRKVLAFLIQNQVSEVFAMDIHPGAKIGPGIVFDHGTGVVIGETTVIGKDVTIFHNVTLGGTGKAEGDRHPKIGNGVLVGAGAKVLGNVRIGDQAKIGAGSLVLKEVPPKATAVGNPARTVGSRRAHTE</sequence>
<evidence type="ECO:0000259" key="7">
    <source>
        <dbReference type="SMART" id="SM00971"/>
    </source>
</evidence>
<dbReference type="NCBIfam" id="TIGR01172">
    <property type="entry name" value="cysE"/>
    <property type="match status" value="1"/>
</dbReference>
<dbReference type="SUPFAM" id="SSF51161">
    <property type="entry name" value="Trimeric LpxA-like enzymes"/>
    <property type="match status" value="1"/>
</dbReference>
<dbReference type="SMART" id="SM00971">
    <property type="entry name" value="SATase_N"/>
    <property type="match status" value="1"/>
</dbReference>
<dbReference type="Pfam" id="PF06426">
    <property type="entry name" value="SATase_N"/>
    <property type="match status" value="1"/>
</dbReference>
<dbReference type="Gene3D" id="1.10.3130.10">
    <property type="entry name" value="serine acetyltransferase, domain 1"/>
    <property type="match status" value="1"/>
</dbReference>
<evidence type="ECO:0000313" key="8">
    <source>
        <dbReference type="EMBL" id="KZV51807.1"/>
    </source>
</evidence>
<evidence type="ECO:0000256" key="6">
    <source>
        <dbReference type="ARBA" id="ARBA00023315"/>
    </source>
</evidence>
<evidence type="ECO:0000313" key="9">
    <source>
        <dbReference type="Proteomes" id="UP000250235"/>
    </source>
</evidence>
<dbReference type="EMBL" id="KQ991570">
    <property type="protein sequence ID" value="KZV51807.1"/>
    <property type="molecule type" value="Genomic_DNA"/>
</dbReference>
<dbReference type="InterPro" id="IPR011004">
    <property type="entry name" value="Trimer_LpxA-like_sf"/>
</dbReference>
<dbReference type="FunFam" id="2.160.10.10:FF:000002">
    <property type="entry name" value="Serine acetyltransferase"/>
    <property type="match status" value="1"/>
</dbReference>
<dbReference type="PROSITE" id="PS00101">
    <property type="entry name" value="HEXAPEP_TRANSFERASES"/>
    <property type="match status" value="1"/>
</dbReference>
<evidence type="ECO:0000256" key="4">
    <source>
        <dbReference type="ARBA" id="ARBA00022605"/>
    </source>
</evidence>
<dbReference type="Pfam" id="PF00132">
    <property type="entry name" value="Hexapep"/>
    <property type="match status" value="1"/>
</dbReference>
<dbReference type="InterPro" id="IPR005881">
    <property type="entry name" value="Ser_O-AcTrfase"/>
</dbReference>
<dbReference type="GO" id="GO:0006535">
    <property type="term" value="P:cysteine biosynthetic process from serine"/>
    <property type="evidence" value="ECO:0007669"/>
    <property type="project" value="InterPro"/>
</dbReference>